<dbReference type="InterPro" id="IPR019888">
    <property type="entry name" value="Tscrpt_reg_AsnC-like"/>
</dbReference>
<keyword evidence="1" id="KW-0805">Transcription regulation</keyword>
<dbReference type="InterPro" id="IPR011991">
    <property type="entry name" value="ArsR-like_HTH"/>
</dbReference>
<dbReference type="Pfam" id="PF13412">
    <property type="entry name" value="HTH_24"/>
    <property type="match status" value="1"/>
</dbReference>
<dbReference type="Gene3D" id="1.10.10.10">
    <property type="entry name" value="Winged helix-like DNA-binding domain superfamily/Winged helix DNA-binding domain"/>
    <property type="match status" value="1"/>
</dbReference>
<dbReference type="InterPro" id="IPR011008">
    <property type="entry name" value="Dimeric_a/b-barrel"/>
</dbReference>
<dbReference type="PROSITE" id="PS50956">
    <property type="entry name" value="HTH_ASNC_2"/>
    <property type="match status" value="1"/>
</dbReference>
<dbReference type="PANTHER" id="PTHR30154:SF34">
    <property type="entry name" value="TRANSCRIPTIONAL REGULATOR AZLB"/>
    <property type="match status" value="1"/>
</dbReference>
<dbReference type="InterPro" id="IPR036390">
    <property type="entry name" value="WH_DNA-bd_sf"/>
</dbReference>
<dbReference type="Proteomes" id="UP001501690">
    <property type="component" value="Unassembled WGS sequence"/>
</dbReference>
<dbReference type="SUPFAM" id="SSF46785">
    <property type="entry name" value="Winged helix' DNA-binding domain"/>
    <property type="match status" value="1"/>
</dbReference>
<dbReference type="InterPro" id="IPR019887">
    <property type="entry name" value="Tscrpt_reg_AsnC/Lrp_C"/>
</dbReference>
<dbReference type="InterPro" id="IPR000485">
    <property type="entry name" value="AsnC-type_HTH_dom"/>
</dbReference>
<evidence type="ECO:0000256" key="3">
    <source>
        <dbReference type="ARBA" id="ARBA00023163"/>
    </source>
</evidence>
<accession>A0ABN2HUY8</accession>
<evidence type="ECO:0000313" key="5">
    <source>
        <dbReference type="EMBL" id="GAA1693977.1"/>
    </source>
</evidence>
<gene>
    <name evidence="5" type="ORF">GCM10009808_08860</name>
</gene>
<dbReference type="SUPFAM" id="SSF54909">
    <property type="entry name" value="Dimeric alpha+beta barrel"/>
    <property type="match status" value="1"/>
</dbReference>
<name>A0ABN2HUY8_9MICO</name>
<dbReference type="Gene3D" id="3.30.70.920">
    <property type="match status" value="1"/>
</dbReference>
<feature type="domain" description="HTH asnC-type" evidence="4">
    <location>
        <begin position="5"/>
        <end position="66"/>
    </location>
</feature>
<dbReference type="SMART" id="SM00344">
    <property type="entry name" value="HTH_ASNC"/>
    <property type="match status" value="1"/>
</dbReference>
<dbReference type="EMBL" id="BAAAPL010000001">
    <property type="protein sequence ID" value="GAA1693977.1"/>
    <property type="molecule type" value="Genomic_DNA"/>
</dbReference>
<evidence type="ECO:0000256" key="2">
    <source>
        <dbReference type="ARBA" id="ARBA00023125"/>
    </source>
</evidence>
<evidence type="ECO:0000313" key="6">
    <source>
        <dbReference type="Proteomes" id="UP001501690"/>
    </source>
</evidence>
<keyword evidence="3" id="KW-0804">Transcription</keyword>
<keyword evidence="6" id="KW-1185">Reference proteome</keyword>
<evidence type="ECO:0000256" key="1">
    <source>
        <dbReference type="ARBA" id="ARBA00023015"/>
    </source>
</evidence>
<comment type="caution">
    <text evidence="5">The sequence shown here is derived from an EMBL/GenBank/DDBJ whole genome shotgun (WGS) entry which is preliminary data.</text>
</comment>
<keyword evidence="2" id="KW-0238">DNA-binding</keyword>
<organism evidence="5 6">
    <name type="scientific">Microbacterium sediminicola</name>
    <dbReference type="NCBI Taxonomy" id="415210"/>
    <lineage>
        <taxon>Bacteria</taxon>
        <taxon>Bacillati</taxon>
        <taxon>Actinomycetota</taxon>
        <taxon>Actinomycetes</taxon>
        <taxon>Micrococcales</taxon>
        <taxon>Microbacteriaceae</taxon>
        <taxon>Microbacterium</taxon>
    </lineage>
</organism>
<dbReference type="PANTHER" id="PTHR30154">
    <property type="entry name" value="LEUCINE-RESPONSIVE REGULATORY PROTEIN"/>
    <property type="match status" value="1"/>
</dbReference>
<sequence length="158" mass="17275">MMTALDPQDLDLISALARDGRATVVSLSEELGLSRNTVQTRMAKLERAGALPAYERALSPRTLGFPIEAYLAVTVHQQQLPGITESLLTIPEIVQVHGLSGPVDLLVRVACRDAAHLFEVDARILSVEGVERTETSIVMGEVIGYRTRPLMELARSDR</sequence>
<protein>
    <submittedName>
        <fullName evidence="5">Lrp/AsnC family transcriptional regulator</fullName>
    </submittedName>
</protein>
<dbReference type="CDD" id="cd00090">
    <property type="entry name" value="HTH_ARSR"/>
    <property type="match status" value="1"/>
</dbReference>
<proteinExistence type="predicted"/>
<reference evidence="5 6" key="1">
    <citation type="journal article" date="2019" name="Int. J. Syst. Evol. Microbiol.">
        <title>The Global Catalogue of Microorganisms (GCM) 10K type strain sequencing project: providing services to taxonomists for standard genome sequencing and annotation.</title>
        <authorList>
            <consortium name="The Broad Institute Genomics Platform"/>
            <consortium name="The Broad Institute Genome Sequencing Center for Infectious Disease"/>
            <person name="Wu L."/>
            <person name="Ma J."/>
        </authorList>
    </citation>
    <scope>NUCLEOTIDE SEQUENCE [LARGE SCALE GENOMIC DNA]</scope>
    <source>
        <strain evidence="5 6">JCM 15577</strain>
    </source>
</reference>
<dbReference type="PRINTS" id="PR00033">
    <property type="entry name" value="HTHASNC"/>
</dbReference>
<evidence type="ECO:0000259" key="4">
    <source>
        <dbReference type="PROSITE" id="PS50956"/>
    </source>
</evidence>
<dbReference type="Pfam" id="PF01037">
    <property type="entry name" value="AsnC_trans_reg"/>
    <property type="match status" value="1"/>
</dbReference>
<dbReference type="InterPro" id="IPR036388">
    <property type="entry name" value="WH-like_DNA-bd_sf"/>
</dbReference>